<dbReference type="GO" id="GO:0019674">
    <property type="term" value="P:NAD+ metabolic process"/>
    <property type="evidence" value="ECO:0007669"/>
    <property type="project" value="InterPro"/>
</dbReference>
<feature type="binding site" evidence="6">
    <location>
        <begin position="190"/>
        <end position="195"/>
    </location>
    <ligand>
        <name>NAD(+)</name>
        <dbReference type="ChEBI" id="CHEBI:57540"/>
    </ligand>
</feature>
<feature type="binding site" evidence="6">
    <location>
        <begin position="75"/>
        <end position="76"/>
    </location>
    <ligand>
        <name>NAD(+)</name>
        <dbReference type="ChEBI" id="CHEBI:57540"/>
    </ligand>
</feature>
<protein>
    <recommendedName>
        <fullName evidence="6">NAD kinase</fullName>
        <ecNumber evidence="6">2.7.1.23</ecNumber>
    </recommendedName>
    <alternativeName>
        <fullName evidence="6">ATP-dependent NAD kinase</fullName>
    </alternativeName>
</protein>
<dbReference type="EC" id="2.7.1.23" evidence="6"/>
<dbReference type="InterPro" id="IPR017437">
    <property type="entry name" value="ATP-NAD_kinase_PpnK-typ_C"/>
</dbReference>
<dbReference type="EMBL" id="ACYG01000027">
    <property type="protein sequence ID" value="EEV16843.1"/>
    <property type="molecule type" value="Genomic_DNA"/>
</dbReference>
<dbReference type="GO" id="GO:0005524">
    <property type="term" value="F:ATP binding"/>
    <property type="evidence" value="ECO:0007669"/>
    <property type="project" value="UniProtKB-KW"/>
</dbReference>
<comment type="cofactor">
    <cofactor evidence="6">
        <name>a divalent metal cation</name>
        <dbReference type="ChEBI" id="CHEBI:60240"/>
    </cofactor>
</comment>
<comment type="caution">
    <text evidence="7">The sequence shown here is derived from an EMBL/GenBank/DDBJ whole genome shotgun (WGS) entry which is preliminary data.</text>
</comment>
<dbReference type="Pfam" id="PF20143">
    <property type="entry name" value="NAD_kinase_C"/>
    <property type="match status" value="1"/>
</dbReference>
<comment type="catalytic activity">
    <reaction evidence="5 6">
        <text>NAD(+) + ATP = ADP + NADP(+) + H(+)</text>
        <dbReference type="Rhea" id="RHEA:18629"/>
        <dbReference type="ChEBI" id="CHEBI:15378"/>
        <dbReference type="ChEBI" id="CHEBI:30616"/>
        <dbReference type="ChEBI" id="CHEBI:57540"/>
        <dbReference type="ChEBI" id="CHEBI:58349"/>
        <dbReference type="ChEBI" id="CHEBI:456216"/>
        <dbReference type="EC" id="2.7.1.23"/>
    </reaction>
</comment>
<feature type="binding site" evidence="6">
    <location>
        <position position="179"/>
    </location>
    <ligand>
        <name>NAD(+)</name>
        <dbReference type="ChEBI" id="CHEBI:57540"/>
    </ligand>
</feature>
<dbReference type="STRING" id="824.CGRAC_0995"/>
<evidence type="ECO:0000256" key="1">
    <source>
        <dbReference type="ARBA" id="ARBA00022679"/>
    </source>
</evidence>
<feature type="binding site" evidence="6">
    <location>
        <begin position="149"/>
        <end position="150"/>
    </location>
    <ligand>
        <name>NAD(+)</name>
        <dbReference type="ChEBI" id="CHEBI:57540"/>
    </ligand>
</feature>
<keyword evidence="6" id="KW-0067">ATP-binding</keyword>
<reference evidence="7 8" key="1">
    <citation type="submission" date="2009-07" db="EMBL/GenBank/DDBJ databases">
        <authorList>
            <person name="Madupu R."/>
            <person name="Sebastian Y."/>
            <person name="Durkin A.S."/>
            <person name="Torralba M."/>
            <person name="Methe B."/>
            <person name="Sutton G.G."/>
            <person name="Strausberg R.L."/>
            <person name="Nelson K.E."/>
        </authorList>
    </citation>
    <scope>NUCLEOTIDE SEQUENCE [LARGE SCALE GENOMIC DNA]</scope>
    <source>
        <strain evidence="7 8">RM3268</strain>
    </source>
</reference>
<dbReference type="InterPro" id="IPR016064">
    <property type="entry name" value="NAD/diacylglycerol_kinase_sf"/>
</dbReference>
<dbReference type="GO" id="GO:0006741">
    <property type="term" value="P:NADP+ biosynthetic process"/>
    <property type="evidence" value="ECO:0007669"/>
    <property type="project" value="UniProtKB-UniRule"/>
</dbReference>
<dbReference type="HAMAP" id="MF_00361">
    <property type="entry name" value="NAD_kinase"/>
    <property type="match status" value="1"/>
</dbReference>
<comment type="function">
    <text evidence="6">Involved in the regulation of the intracellular balance of NAD and NADP, and is a key enzyme in the biosynthesis of NADP. Catalyzes specifically the phosphorylation on 2'-hydroxyl of the adenosine moiety of NAD to yield NADP.</text>
</comment>
<dbReference type="AlphaFoldDB" id="C8PIT8"/>
<name>C8PIT8_9BACT</name>
<dbReference type="Proteomes" id="UP000005709">
    <property type="component" value="Unassembled WGS sequence"/>
</dbReference>
<dbReference type="GO" id="GO:0005737">
    <property type="term" value="C:cytoplasm"/>
    <property type="evidence" value="ECO:0007669"/>
    <property type="project" value="UniProtKB-SubCell"/>
</dbReference>
<dbReference type="Pfam" id="PF01513">
    <property type="entry name" value="NAD_kinase"/>
    <property type="match status" value="1"/>
</dbReference>
<feature type="active site" description="Proton acceptor" evidence="6">
    <location>
        <position position="75"/>
    </location>
</feature>
<dbReference type="SUPFAM" id="SSF111331">
    <property type="entry name" value="NAD kinase/diacylglycerol kinase-like"/>
    <property type="match status" value="1"/>
</dbReference>
<dbReference type="RefSeq" id="WP_005871682.1">
    <property type="nucleotide sequence ID" value="NZ_ACYG01000027.1"/>
</dbReference>
<evidence type="ECO:0000256" key="3">
    <source>
        <dbReference type="ARBA" id="ARBA00022857"/>
    </source>
</evidence>
<keyword evidence="3 6" id="KW-0521">NADP</keyword>
<feature type="binding site" evidence="6">
    <location>
        <position position="187"/>
    </location>
    <ligand>
        <name>NAD(+)</name>
        <dbReference type="ChEBI" id="CHEBI:57540"/>
    </ligand>
</feature>
<dbReference type="PANTHER" id="PTHR20275:SF0">
    <property type="entry name" value="NAD KINASE"/>
    <property type="match status" value="1"/>
</dbReference>
<dbReference type="OrthoDB" id="9774737at2"/>
<gene>
    <name evidence="6" type="primary">nadK</name>
    <name evidence="7" type="ORF">CAMGR0001_1137</name>
</gene>
<evidence type="ECO:0000256" key="6">
    <source>
        <dbReference type="HAMAP-Rule" id="MF_00361"/>
    </source>
</evidence>
<keyword evidence="8" id="KW-1185">Reference proteome</keyword>
<organism evidence="7 8">
    <name type="scientific">Campylobacter gracilis RM3268</name>
    <dbReference type="NCBI Taxonomy" id="553220"/>
    <lineage>
        <taxon>Bacteria</taxon>
        <taxon>Pseudomonadati</taxon>
        <taxon>Campylobacterota</taxon>
        <taxon>Epsilonproteobacteria</taxon>
        <taxon>Campylobacterales</taxon>
        <taxon>Campylobacteraceae</taxon>
        <taxon>Campylobacter</taxon>
    </lineage>
</organism>
<accession>C8PIT8</accession>
<keyword evidence="6" id="KW-0963">Cytoplasm</keyword>
<comment type="caution">
    <text evidence="6">Lacks conserved residue(s) required for the propagation of feature annotation.</text>
</comment>
<dbReference type="InterPro" id="IPR017438">
    <property type="entry name" value="ATP-NAD_kinase_N"/>
</dbReference>
<dbReference type="NCBIfam" id="NF010679">
    <property type="entry name" value="PRK14077.1"/>
    <property type="match status" value="1"/>
</dbReference>
<dbReference type="PANTHER" id="PTHR20275">
    <property type="entry name" value="NAD KINASE"/>
    <property type="match status" value="1"/>
</dbReference>
<comment type="subcellular location">
    <subcellularLocation>
        <location evidence="6">Cytoplasm</location>
    </subcellularLocation>
</comment>
<evidence type="ECO:0000256" key="4">
    <source>
        <dbReference type="ARBA" id="ARBA00023027"/>
    </source>
</evidence>
<keyword evidence="2 6" id="KW-0418">Kinase</keyword>
<feature type="binding site" evidence="6">
    <location>
        <position position="248"/>
    </location>
    <ligand>
        <name>NAD(+)</name>
        <dbReference type="ChEBI" id="CHEBI:57540"/>
    </ligand>
</feature>
<proteinExistence type="inferred from homology"/>
<sequence>MESKNKIHENLKFAGLIAKKSEEIRPVAEEIREILKAQGIEPLMQQDSAEFLGFKPHTLAEILKKTNFLISLGGDGTLIGLARLLSDKNAFILGINAGTLGFLTDVQPSEFAKFLKEFLRGEYEIERPFLLEVILENGSGKIVRKTAFNDVVITRSHISSMAKIDAFLNRKYFNTYYGDGVIVSSAVGSTAYNMSANGSIVYPLCDVFCVTPICSHSLTQRPLILPKEYLASFKNVGSSEVSVVVDGQDVFDMAEFSSVSVKISHAKTNLIKRRSYDYFDVLKAKLRWGHGGC</sequence>
<dbReference type="Gene3D" id="3.40.50.10330">
    <property type="entry name" value="Probable inorganic polyphosphate/atp-NAD kinase, domain 1"/>
    <property type="match status" value="1"/>
</dbReference>
<keyword evidence="1 6" id="KW-0808">Transferase</keyword>
<dbReference type="InterPro" id="IPR002504">
    <property type="entry name" value="NADK"/>
</dbReference>
<keyword evidence="4 6" id="KW-0520">NAD</keyword>
<evidence type="ECO:0000256" key="5">
    <source>
        <dbReference type="ARBA" id="ARBA00047925"/>
    </source>
</evidence>
<dbReference type="Gene3D" id="2.60.200.30">
    <property type="entry name" value="Probable inorganic polyphosphate/atp-NAD kinase, domain 2"/>
    <property type="match status" value="1"/>
</dbReference>
<evidence type="ECO:0000256" key="2">
    <source>
        <dbReference type="ARBA" id="ARBA00022777"/>
    </source>
</evidence>
<comment type="similarity">
    <text evidence="6">Belongs to the NAD kinase family.</text>
</comment>
<evidence type="ECO:0000313" key="7">
    <source>
        <dbReference type="EMBL" id="EEV16843.1"/>
    </source>
</evidence>
<dbReference type="GO" id="GO:0003951">
    <property type="term" value="F:NAD+ kinase activity"/>
    <property type="evidence" value="ECO:0007669"/>
    <property type="project" value="UniProtKB-UniRule"/>
</dbReference>
<dbReference type="GO" id="GO:0051287">
    <property type="term" value="F:NAD binding"/>
    <property type="evidence" value="ECO:0007669"/>
    <property type="project" value="UniProtKB-ARBA"/>
</dbReference>
<evidence type="ECO:0000313" key="8">
    <source>
        <dbReference type="Proteomes" id="UP000005709"/>
    </source>
</evidence>
<keyword evidence="6" id="KW-0547">Nucleotide-binding</keyword>
<dbReference type="GO" id="GO:0046872">
    <property type="term" value="F:metal ion binding"/>
    <property type="evidence" value="ECO:0007669"/>
    <property type="project" value="UniProtKB-UniRule"/>
</dbReference>
<dbReference type="eggNOG" id="COG0061">
    <property type="taxonomic scope" value="Bacteria"/>
</dbReference>